<dbReference type="InterPro" id="IPR025868">
    <property type="entry name" value="Zn_ribbon_dom_put"/>
</dbReference>
<evidence type="ECO:0000256" key="2">
    <source>
        <dbReference type="ARBA" id="ARBA00023163"/>
    </source>
</evidence>
<dbReference type="InterPro" id="IPR011256">
    <property type="entry name" value="Reg_factor_effector_dom_sf"/>
</dbReference>
<protein>
    <recommendedName>
        <fullName evidence="3">HTH araC/xylS-type domain-containing protein</fullName>
    </recommendedName>
</protein>
<dbReference type="PANTHER" id="PTHR40055">
    <property type="entry name" value="TRANSCRIPTIONAL REGULATOR YGIV-RELATED"/>
    <property type="match status" value="1"/>
</dbReference>
<dbReference type="STRING" id="1203610.HMPREF1536_04351"/>
<dbReference type="InterPro" id="IPR029442">
    <property type="entry name" value="GyrI-like"/>
</dbReference>
<evidence type="ECO:0000259" key="3">
    <source>
        <dbReference type="PROSITE" id="PS01124"/>
    </source>
</evidence>
<keyword evidence="1" id="KW-0805">Transcription regulation</keyword>
<dbReference type="EMBL" id="AQHW01000025">
    <property type="protein sequence ID" value="KKB49287.1"/>
    <property type="molecule type" value="Genomic_DNA"/>
</dbReference>
<name>A0A0F5IVW6_9BACT</name>
<dbReference type="GO" id="GO:0003700">
    <property type="term" value="F:DNA-binding transcription factor activity"/>
    <property type="evidence" value="ECO:0007669"/>
    <property type="project" value="InterPro"/>
</dbReference>
<dbReference type="PATRIC" id="fig|1203610.3.peg.4428"/>
<proteinExistence type="predicted"/>
<dbReference type="SMART" id="SM00342">
    <property type="entry name" value="HTH_ARAC"/>
    <property type="match status" value="1"/>
</dbReference>
<dbReference type="InterPro" id="IPR010499">
    <property type="entry name" value="AraC_E-bd"/>
</dbReference>
<dbReference type="Pfam" id="PF12674">
    <property type="entry name" value="Zn_ribbon_2"/>
    <property type="match status" value="1"/>
</dbReference>
<dbReference type="InterPro" id="IPR050908">
    <property type="entry name" value="SmbC-like"/>
</dbReference>
<keyword evidence="2" id="KW-0804">Transcription</keyword>
<gene>
    <name evidence="4" type="ORF">HMPREF1536_04351</name>
</gene>
<reference evidence="4 5" key="1">
    <citation type="submission" date="2013-04" db="EMBL/GenBank/DDBJ databases">
        <title>The Genome Sequence of Parabacteroides gordonii DSM 23371.</title>
        <authorList>
            <consortium name="The Broad Institute Genomics Platform"/>
            <person name="Earl A."/>
            <person name="Ward D."/>
            <person name="Feldgarden M."/>
            <person name="Gevers D."/>
            <person name="Martens E."/>
            <person name="Sakamoto M."/>
            <person name="Benno Y."/>
            <person name="Suzuki N."/>
            <person name="Matsunaga N."/>
            <person name="Koshihara K."/>
            <person name="Seki M."/>
            <person name="Komiya H."/>
            <person name="Walker B."/>
            <person name="Young S."/>
            <person name="Zeng Q."/>
            <person name="Gargeya S."/>
            <person name="Fitzgerald M."/>
            <person name="Haas B."/>
            <person name="Abouelleil A."/>
            <person name="Allen A.W."/>
            <person name="Alvarado L."/>
            <person name="Arachchi H.M."/>
            <person name="Berlin A.M."/>
            <person name="Chapman S.B."/>
            <person name="Gainer-Dewar J."/>
            <person name="Goldberg J."/>
            <person name="Griggs A."/>
            <person name="Gujja S."/>
            <person name="Hansen M."/>
            <person name="Howarth C."/>
            <person name="Imamovic A."/>
            <person name="Ireland A."/>
            <person name="Larimer J."/>
            <person name="McCowan C."/>
            <person name="Murphy C."/>
            <person name="Pearson M."/>
            <person name="Poon T.W."/>
            <person name="Priest M."/>
            <person name="Roberts A."/>
            <person name="Saif S."/>
            <person name="Shea T."/>
            <person name="Sisk P."/>
            <person name="Sykes S."/>
            <person name="Wortman J."/>
            <person name="Nusbaum C."/>
            <person name="Birren B."/>
        </authorList>
    </citation>
    <scope>NUCLEOTIDE SEQUENCE [LARGE SCALE GENOMIC DNA]</scope>
    <source>
        <strain evidence="4 5">MS-1</strain>
    </source>
</reference>
<dbReference type="PANTHER" id="PTHR40055:SF1">
    <property type="entry name" value="TRANSCRIPTIONAL REGULATOR YGIV-RELATED"/>
    <property type="match status" value="1"/>
</dbReference>
<accession>A0A0F5IVW6</accession>
<dbReference type="Pfam" id="PF06445">
    <property type="entry name" value="GyrI-like"/>
    <property type="match status" value="1"/>
</dbReference>
<comment type="caution">
    <text evidence="4">The sequence shown here is derived from an EMBL/GenBank/DDBJ whole genome shotgun (WGS) entry which is preliminary data.</text>
</comment>
<dbReference type="SUPFAM" id="SSF46689">
    <property type="entry name" value="Homeodomain-like"/>
    <property type="match status" value="2"/>
</dbReference>
<dbReference type="SUPFAM" id="SSF55136">
    <property type="entry name" value="Probable bacterial effector-binding domain"/>
    <property type="match status" value="1"/>
</dbReference>
<dbReference type="Gene3D" id="1.10.10.60">
    <property type="entry name" value="Homeodomain-like"/>
    <property type="match status" value="2"/>
</dbReference>
<dbReference type="Gene3D" id="3.20.80.10">
    <property type="entry name" value="Regulatory factor, effector binding domain"/>
    <property type="match status" value="1"/>
</dbReference>
<keyword evidence="5" id="KW-1185">Reference proteome</keyword>
<dbReference type="PROSITE" id="PS01124">
    <property type="entry name" value="HTH_ARAC_FAMILY_2"/>
    <property type="match status" value="1"/>
</dbReference>
<dbReference type="InterPro" id="IPR018060">
    <property type="entry name" value="HTH_AraC"/>
</dbReference>
<dbReference type="AlphaFoldDB" id="A0A0F5IVW6"/>
<organism evidence="4 5">
    <name type="scientific">Parabacteroides gordonii MS-1 = DSM 23371</name>
    <dbReference type="NCBI Taxonomy" id="1203610"/>
    <lineage>
        <taxon>Bacteria</taxon>
        <taxon>Pseudomonadati</taxon>
        <taxon>Bacteroidota</taxon>
        <taxon>Bacteroidia</taxon>
        <taxon>Bacteroidales</taxon>
        <taxon>Tannerellaceae</taxon>
        <taxon>Parabacteroides</taxon>
    </lineage>
</organism>
<dbReference type="Proteomes" id="UP000033035">
    <property type="component" value="Unassembled WGS sequence"/>
</dbReference>
<dbReference type="HOGENOM" id="CLU_000445_81_1_10"/>
<dbReference type="Pfam" id="PF12833">
    <property type="entry name" value="HTH_18"/>
    <property type="match status" value="1"/>
</dbReference>
<dbReference type="InterPro" id="IPR009057">
    <property type="entry name" value="Homeodomain-like_sf"/>
</dbReference>
<sequence>MVTFSTIYWLTLYLNNKIFMKINAETKYCQTCGIPLDIDYTNLEANQNVEYCDYCLHNGVKLYDFSMDYLIYLWGLFPEEYYKETGVNLTSEELRAEMSKRLPNIKRWKQKINTAHVQYDLIIRVQEYINRHLFDDLNTEKLSHVAGISKYYFHKLFKTVCGENIGMYIQRLRLEYIAFKLITTDVSVPELLGQINYQNKHTLSRAFKNYFNCSIPEFRKRHSNINPERINPIRIEPSIEKVPSIRIAYLKLERTYNVSHSFSVLWKQLLQFSEKYELSSKGCKYVSLTLDYPYITPEEQNRFMIGVTLPQSFEAPKGFGVYEIHTGEYAIFRFKGFYHELNKVYRHIYLDWLPTSDYTLREQFTFKTYINTPEKTPTSELITDIYIPITKKETCNT</sequence>
<feature type="domain" description="HTH araC/xylS-type" evidence="3">
    <location>
        <begin position="123"/>
        <end position="221"/>
    </location>
</feature>
<evidence type="ECO:0000313" key="4">
    <source>
        <dbReference type="EMBL" id="KKB49287.1"/>
    </source>
</evidence>
<dbReference type="GO" id="GO:0043565">
    <property type="term" value="F:sequence-specific DNA binding"/>
    <property type="evidence" value="ECO:0007669"/>
    <property type="project" value="InterPro"/>
</dbReference>
<evidence type="ECO:0000256" key="1">
    <source>
        <dbReference type="ARBA" id="ARBA00023015"/>
    </source>
</evidence>
<evidence type="ECO:0000313" key="5">
    <source>
        <dbReference type="Proteomes" id="UP000033035"/>
    </source>
</evidence>
<dbReference type="SMART" id="SM00871">
    <property type="entry name" value="AraC_E_bind"/>
    <property type="match status" value="1"/>
</dbReference>